<protein>
    <recommendedName>
        <fullName evidence="1">Secretion system C-terminal sorting domain-containing protein</fullName>
    </recommendedName>
</protein>
<dbReference type="InterPro" id="IPR026444">
    <property type="entry name" value="Secre_tail"/>
</dbReference>
<dbReference type="AlphaFoldDB" id="A0A0W8FWV4"/>
<dbReference type="NCBIfam" id="TIGR04183">
    <property type="entry name" value="Por_Secre_tail"/>
    <property type="match status" value="1"/>
</dbReference>
<dbReference type="EMBL" id="LNQE01000747">
    <property type="protein sequence ID" value="KUG25198.1"/>
    <property type="molecule type" value="Genomic_DNA"/>
</dbReference>
<comment type="caution">
    <text evidence="2">The sequence shown here is derived from an EMBL/GenBank/DDBJ whole genome shotgun (WGS) entry which is preliminary data.</text>
</comment>
<gene>
    <name evidence="2" type="ORF">ASZ90_004982</name>
</gene>
<sequence length="807" mass="88250">MKKLFLFLVLFLTMSIYGQWYNLQWPPSATINEGESVNVYAQIWIDGVTSSPGQSAGLQAWIGVNVENSDPATWSEDSWQPADFNGDAGDNDEFVASIGSNLSGGTYYYASRFLYEPPAAAKNINMQNIVTFWYGGLGGPWNNNSGVLTVNAIPTIGWANLQWPPNAEILEGNSFNVYAQVWMSGVTDSPGQGTGISAWFGVHTENNDPATWSEDAWQIASYLGDVGSNDEYTASIGSGLSEGTYYYASRFLYQEPDLAKEANTVSNGLNYYYGGFNGGAWDGVNNVSGVLTVTSVPDTVIDWANLQWPPEVNLLNEITFTVYGQVYEAGVTDAEGQGANIEAWFGLNLENTDPSTWEEASWVEGVFNVDIGNNDEYTADLSIAELLKAIGEIPFSFYYAARYRLNGGDFYYGAFQGGAWDGVNNVNGVGNFSISDISVIGWCNLQWPPSMSLDVGQSGTVYAQVWVEGITSTPGPSEEFNAYIGVHTENTNPSTWPQSAWIPAQFNIDVGNNDEYMADIGGNLEPGTYYYASRFIAGGVKSFYGGYNEGGGGFWDGMNNVSGILYVSSASGPTVDWCNLQWPPDGNIQEGNEFIVYSQAWKADVTNSPGPTLGLSAWIGANNENTNPASWDENVWLNAVFNVDVGNNDEFMKDIGSVLPAGTYYYASRFQYENGAYSYGGYNSDGGGFWDGTQNISGILIVEPATSVNDDNIPTTYSLNQNYPNPFNPSTSIRFSVPIQSKISLKIYDIMGREVTVLEEGIIETGIHTRNWNAKNLASGIYLLRFEATTEDNSQKFIEMKKITLLK</sequence>
<proteinExistence type="predicted"/>
<dbReference type="Gene3D" id="2.60.40.4070">
    <property type="match status" value="1"/>
</dbReference>
<evidence type="ECO:0000313" key="2">
    <source>
        <dbReference type="EMBL" id="KUG25198.1"/>
    </source>
</evidence>
<feature type="domain" description="Secretion system C-terminal sorting" evidence="1">
    <location>
        <begin position="723"/>
        <end position="798"/>
    </location>
</feature>
<dbReference type="Pfam" id="PF18962">
    <property type="entry name" value="Por_Secre_tail"/>
    <property type="match status" value="1"/>
</dbReference>
<accession>A0A0W8FWV4</accession>
<organism evidence="2">
    <name type="scientific">hydrocarbon metagenome</name>
    <dbReference type="NCBI Taxonomy" id="938273"/>
    <lineage>
        <taxon>unclassified sequences</taxon>
        <taxon>metagenomes</taxon>
        <taxon>ecological metagenomes</taxon>
    </lineage>
</organism>
<evidence type="ECO:0000259" key="1">
    <source>
        <dbReference type="Pfam" id="PF18962"/>
    </source>
</evidence>
<name>A0A0W8FWV4_9ZZZZ</name>
<reference evidence="2" key="1">
    <citation type="journal article" date="2015" name="Proc. Natl. Acad. Sci. U.S.A.">
        <title>Networks of energetic and metabolic interactions define dynamics in microbial communities.</title>
        <authorList>
            <person name="Embree M."/>
            <person name="Liu J.K."/>
            <person name="Al-Bassam M.M."/>
            <person name="Zengler K."/>
        </authorList>
    </citation>
    <scope>NUCLEOTIDE SEQUENCE</scope>
</reference>